<organism evidence="1 2">
    <name type="scientific">Gimesia maris</name>
    <dbReference type="NCBI Taxonomy" id="122"/>
    <lineage>
        <taxon>Bacteria</taxon>
        <taxon>Pseudomonadati</taxon>
        <taxon>Planctomycetota</taxon>
        <taxon>Planctomycetia</taxon>
        <taxon>Planctomycetales</taxon>
        <taxon>Planctomycetaceae</taxon>
        <taxon>Gimesia</taxon>
    </lineage>
</organism>
<name>A0A3D3RFD2_9PLAN</name>
<evidence type="ECO:0000313" key="1">
    <source>
        <dbReference type="EMBL" id="HCO27541.1"/>
    </source>
</evidence>
<dbReference type="InterPro" id="IPR027417">
    <property type="entry name" value="P-loop_NTPase"/>
</dbReference>
<dbReference type="SUPFAM" id="SSF52540">
    <property type="entry name" value="P-loop containing nucleoside triphosphate hydrolases"/>
    <property type="match status" value="1"/>
</dbReference>
<dbReference type="Gene3D" id="3.40.50.300">
    <property type="entry name" value="P-loop containing nucleotide triphosphate hydrolases"/>
    <property type="match status" value="1"/>
</dbReference>
<dbReference type="AlphaFoldDB" id="A0A3D3RFD2"/>
<protein>
    <submittedName>
        <fullName evidence="1">DNA repair protein</fullName>
    </submittedName>
</protein>
<reference evidence="1 2" key="1">
    <citation type="journal article" date="2018" name="Nat. Biotechnol.">
        <title>A standardized bacterial taxonomy based on genome phylogeny substantially revises the tree of life.</title>
        <authorList>
            <person name="Parks D.H."/>
            <person name="Chuvochina M."/>
            <person name="Waite D.W."/>
            <person name="Rinke C."/>
            <person name="Skarshewski A."/>
            <person name="Chaumeil P.A."/>
            <person name="Hugenholtz P."/>
        </authorList>
    </citation>
    <scope>NUCLEOTIDE SEQUENCE [LARGE SCALE GENOMIC DNA]</scope>
    <source>
        <strain evidence="1">UBA9375</strain>
    </source>
</reference>
<sequence length="237" mass="27428">MMNKPPSPHEPDFATEELRSPLALQRRCWELAAVRKQKMKEKTTLSEQIRLTEQYVAISGQVTEALETLSGQLFEQELQLIQEKLTIALQEVLEQPLKLKANAEWKHNSASVEFQIEREGNIEDIMRGQGGSVANVLSVGLRMFALMTLDEKEHRRVLVLDEQDCWLRPDLVPRLVKIIHEAGEALGFQIIMISHHDSSMFERYADCIYQFSPSKDGVQVQRIESDWQDNRNTHYER</sequence>
<proteinExistence type="predicted"/>
<accession>A0A3D3RFD2</accession>
<dbReference type="Proteomes" id="UP000263642">
    <property type="component" value="Unassembled WGS sequence"/>
</dbReference>
<comment type="caution">
    <text evidence="1">The sequence shown here is derived from an EMBL/GenBank/DDBJ whole genome shotgun (WGS) entry which is preliminary data.</text>
</comment>
<dbReference type="EMBL" id="DQAY01000201">
    <property type="protein sequence ID" value="HCO27541.1"/>
    <property type="molecule type" value="Genomic_DNA"/>
</dbReference>
<dbReference type="RefSeq" id="WP_278447646.1">
    <property type="nucleotide sequence ID" value="NZ_JBLXDE010000020.1"/>
</dbReference>
<evidence type="ECO:0000313" key="2">
    <source>
        <dbReference type="Proteomes" id="UP000263642"/>
    </source>
</evidence>
<gene>
    <name evidence="1" type="ORF">DIT97_32770</name>
</gene>